<feature type="transmembrane region" description="Helical" evidence="1">
    <location>
        <begin position="12"/>
        <end position="32"/>
    </location>
</feature>
<keyword evidence="1" id="KW-0472">Membrane</keyword>
<dbReference type="Gene3D" id="1.20.144.10">
    <property type="entry name" value="Phosphatidic acid phosphatase type 2/haloperoxidase"/>
    <property type="match status" value="1"/>
</dbReference>
<reference evidence="3 4" key="1">
    <citation type="submission" date="2018-08" db="EMBL/GenBank/DDBJ databases">
        <title>The first complete genome of Treponema rectale (CHPAT), a commensal spirochete of the bovine rectum.</title>
        <authorList>
            <person name="Staton G.J."/>
            <person name="Clegg S.R."/>
            <person name="Carter S.D."/>
            <person name="Radford A.D."/>
            <person name="Darby A."/>
            <person name="Hall N."/>
            <person name="Birtles R.J."/>
            <person name="Evans N.J."/>
        </authorList>
    </citation>
    <scope>NUCLEOTIDE SEQUENCE [LARGE SCALE GENOMIC DNA]</scope>
    <source>
        <strain evidence="3 4">CHPA</strain>
    </source>
</reference>
<dbReference type="SMART" id="SM00014">
    <property type="entry name" value="acidPPc"/>
    <property type="match status" value="1"/>
</dbReference>
<dbReference type="Pfam" id="PF01569">
    <property type="entry name" value="PAP2"/>
    <property type="match status" value="1"/>
</dbReference>
<feature type="transmembrane region" description="Helical" evidence="1">
    <location>
        <begin position="52"/>
        <end position="70"/>
    </location>
</feature>
<feature type="transmembrane region" description="Helical" evidence="1">
    <location>
        <begin position="123"/>
        <end position="141"/>
    </location>
</feature>
<evidence type="ECO:0000256" key="1">
    <source>
        <dbReference type="SAM" id="Phobius"/>
    </source>
</evidence>
<accession>A0A7M1XKV6</accession>
<keyword evidence="1" id="KW-0812">Transmembrane</keyword>
<proteinExistence type="predicted"/>
<dbReference type="Proteomes" id="UP000593591">
    <property type="component" value="Chromosome"/>
</dbReference>
<dbReference type="KEGG" id="trc:DYE49_02740"/>
<feature type="transmembrane region" description="Helical" evidence="1">
    <location>
        <begin position="82"/>
        <end position="103"/>
    </location>
</feature>
<protein>
    <submittedName>
        <fullName evidence="3">Phosphatase PAP2 family protein</fullName>
    </submittedName>
</protein>
<dbReference type="EMBL" id="CP031517">
    <property type="protein sequence ID" value="QOS39431.1"/>
    <property type="molecule type" value="Genomic_DNA"/>
</dbReference>
<dbReference type="InterPro" id="IPR000326">
    <property type="entry name" value="PAP2/HPO"/>
</dbReference>
<feature type="domain" description="Phosphatidic acid phosphatase type 2/haloperoxidase" evidence="2">
    <location>
        <begin position="152"/>
        <end position="286"/>
    </location>
</feature>
<dbReference type="SUPFAM" id="SSF48317">
    <property type="entry name" value="Acid phosphatase/Vanadium-dependent haloperoxidase"/>
    <property type="match status" value="1"/>
</dbReference>
<feature type="transmembrane region" description="Helical" evidence="1">
    <location>
        <begin position="212"/>
        <end position="231"/>
    </location>
</feature>
<dbReference type="AlphaFoldDB" id="A0A7M1XKV6"/>
<feature type="transmembrane region" description="Helical" evidence="1">
    <location>
        <begin position="271"/>
        <end position="289"/>
    </location>
</feature>
<organism evidence="3 4">
    <name type="scientific">Treponema rectale</name>
    <dbReference type="NCBI Taxonomy" id="744512"/>
    <lineage>
        <taxon>Bacteria</taxon>
        <taxon>Pseudomonadati</taxon>
        <taxon>Spirochaetota</taxon>
        <taxon>Spirochaetia</taxon>
        <taxon>Spirochaetales</taxon>
        <taxon>Treponemataceae</taxon>
        <taxon>Treponema</taxon>
    </lineage>
</organism>
<evidence type="ECO:0000313" key="3">
    <source>
        <dbReference type="EMBL" id="QOS39431.1"/>
    </source>
</evidence>
<feature type="transmembrane region" description="Helical" evidence="1">
    <location>
        <begin position="148"/>
        <end position="170"/>
    </location>
</feature>
<evidence type="ECO:0000259" key="2">
    <source>
        <dbReference type="SMART" id="SM00014"/>
    </source>
</evidence>
<keyword evidence="1" id="KW-1133">Transmembrane helix</keyword>
<dbReference type="InterPro" id="IPR036938">
    <property type="entry name" value="PAP2/HPO_sf"/>
</dbReference>
<feature type="transmembrane region" description="Helical" evidence="1">
    <location>
        <begin position="243"/>
        <end position="265"/>
    </location>
</feature>
<sequence>MKKGILSMSYYHFLIVFLIAGLGILLGSFFDYDVSTFIVHQGTFLGKAIEGFGVFFGCLMIILSSTMLFKSLIRYRLVLIKILGFILLFAGLVISSYIAASFIKDSKPTNVIYGLSFSSMHSYIIAGSINLVLVILALIIIKSEDKEYLLRAGLAIILTMILQYAIIHFIKVFACRPRFRFLVDTDLNVTDETFRAWWEFNPFAFKDDSHKSWPSGHTGTASVCLLLPLIAPVLRHPFKHARGFLFTLGLVFIFFVAFMRVFHGAHFISDVSFGLLITSLISLLMVLLFDKLFRKRKSILTCI</sequence>
<name>A0A7M1XKV6_9SPIR</name>
<gene>
    <name evidence="3" type="ORF">DYE49_02740</name>
</gene>
<evidence type="ECO:0000313" key="4">
    <source>
        <dbReference type="Proteomes" id="UP000593591"/>
    </source>
</evidence>